<feature type="compositionally biased region" description="Basic and acidic residues" evidence="1">
    <location>
        <begin position="209"/>
        <end position="218"/>
    </location>
</feature>
<dbReference type="AlphaFoldDB" id="W7J0E7"/>
<gene>
    <name evidence="3" type="ORF">UO65_5115</name>
</gene>
<feature type="region of interest" description="Disordered" evidence="1">
    <location>
        <begin position="186"/>
        <end position="218"/>
    </location>
</feature>
<sequence length="246" mass="26317">MRVDRGVGWRGAAVALVTVWTALAWAPAAHADPEDHELVYCLSPAQAQPLRDAAIALGADKAKVADLPAWRRGDAEAFEKACQALYEAQKQPPQDVLDKALPFLTGLFGALAAYVATAWQARVTAGRADRDALVAAATEFRAAALEYASTYVVNRDSARFDKAHTALLTRLRRVVAEHPSWPSAEAAKNTIVSGPLSPEALGGLSGGPGRREEEAVEELHSALDRVAAALATPGRWHRSLRRKNTG</sequence>
<evidence type="ECO:0000256" key="2">
    <source>
        <dbReference type="SAM" id="SignalP"/>
    </source>
</evidence>
<keyword evidence="2" id="KW-0732">Signal</keyword>
<dbReference type="STRING" id="909613.UO65_5115"/>
<evidence type="ECO:0000313" key="4">
    <source>
        <dbReference type="Proteomes" id="UP000019277"/>
    </source>
</evidence>
<evidence type="ECO:0000313" key="3">
    <source>
        <dbReference type="EMBL" id="EWC59574.1"/>
    </source>
</evidence>
<reference evidence="3 4" key="1">
    <citation type="journal article" date="2014" name="Genome Announc.">
        <title>Draft Genome Sequence of the Antitrypanosomally Active Sponge-Associated Bacterium Actinokineospora sp. Strain EG49.</title>
        <authorList>
            <person name="Harjes J."/>
            <person name="Ryu T."/>
            <person name="Abdelmohsen U.R."/>
            <person name="Moitinho-Silva L."/>
            <person name="Horn H."/>
            <person name="Ravasi T."/>
            <person name="Hentschel U."/>
        </authorList>
    </citation>
    <scope>NUCLEOTIDE SEQUENCE [LARGE SCALE GENOMIC DNA]</scope>
    <source>
        <strain evidence="3 4">EG49</strain>
    </source>
</reference>
<feature type="signal peptide" evidence="2">
    <location>
        <begin position="1"/>
        <end position="31"/>
    </location>
</feature>
<dbReference type="Proteomes" id="UP000019277">
    <property type="component" value="Unassembled WGS sequence"/>
</dbReference>
<feature type="chain" id="PRO_5004896229" description="Secreted protein" evidence="2">
    <location>
        <begin position="32"/>
        <end position="246"/>
    </location>
</feature>
<dbReference type="eggNOG" id="ENOG502ZDC1">
    <property type="taxonomic scope" value="Bacteria"/>
</dbReference>
<organism evidence="3 4">
    <name type="scientific">Actinokineospora spheciospongiae</name>
    <dbReference type="NCBI Taxonomy" id="909613"/>
    <lineage>
        <taxon>Bacteria</taxon>
        <taxon>Bacillati</taxon>
        <taxon>Actinomycetota</taxon>
        <taxon>Actinomycetes</taxon>
        <taxon>Pseudonocardiales</taxon>
        <taxon>Pseudonocardiaceae</taxon>
        <taxon>Actinokineospora</taxon>
    </lineage>
</organism>
<proteinExistence type="predicted"/>
<accession>W7J0E7</accession>
<name>W7J0E7_9PSEU</name>
<comment type="caution">
    <text evidence="3">The sequence shown here is derived from an EMBL/GenBank/DDBJ whole genome shotgun (WGS) entry which is preliminary data.</text>
</comment>
<evidence type="ECO:0008006" key="5">
    <source>
        <dbReference type="Google" id="ProtNLM"/>
    </source>
</evidence>
<dbReference type="EMBL" id="AYXG01000197">
    <property type="protein sequence ID" value="EWC59574.1"/>
    <property type="molecule type" value="Genomic_DNA"/>
</dbReference>
<evidence type="ECO:0000256" key="1">
    <source>
        <dbReference type="SAM" id="MobiDB-lite"/>
    </source>
</evidence>
<protein>
    <recommendedName>
        <fullName evidence="5">Secreted protein</fullName>
    </recommendedName>
</protein>
<keyword evidence="4" id="KW-1185">Reference proteome</keyword>